<evidence type="ECO:0000313" key="3">
    <source>
        <dbReference type="Proteomes" id="UP001193081"/>
    </source>
</evidence>
<dbReference type="Proteomes" id="UP001193081">
    <property type="component" value="Unassembled WGS sequence"/>
</dbReference>
<keyword evidence="1" id="KW-0472">Membrane</keyword>
<feature type="transmembrane region" description="Helical" evidence="1">
    <location>
        <begin position="56"/>
        <end position="77"/>
    </location>
</feature>
<protein>
    <submittedName>
        <fullName evidence="2">Uncharacterized protein</fullName>
    </submittedName>
</protein>
<keyword evidence="1" id="KW-0812">Transmembrane</keyword>
<accession>A0ABS4DED3</accession>
<comment type="caution">
    <text evidence="2">The sequence shown here is derived from an EMBL/GenBank/DDBJ whole genome shotgun (WGS) entry which is preliminary data.</text>
</comment>
<dbReference type="RefSeq" id="WP_135479956.1">
    <property type="nucleotide sequence ID" value="NZ_SIJK02000042.1"/>
</dbReference>
<keyword evidence="1" id="KW-1133">Transmembrane helix</keyword>
<dbReference type="EMBL" id="SIJK02000042">
    <property type="protein sequence ID" value="MBP1467793.1"/>
    <property type="molecule type" value="Genomic_DNA"/>
</dbReference>
<keyword evidence="3" id="KW-1185">Reference proteome</keyword>
<gene>
    <name evidence="2" type="ORF">EYB53_018905</name>
</gene>
<organism evidence="2 3">
    <name type="scientific">Candidatus Chloroploca mongolica</name>
    <dbReference type="NCBI Taxonomy" id="2528176"/>
    <lineage>
        <taxon>Bacteria</taxon>
        <taxon>Bacillati</taxon>
        <taxon>Chloroflexota</taxon>
        <taxon>Chloroflexia</taxon>
        <taxon>Chloroflexales</taxon>
        <taxon>Chloroflexineae</taxon>
        <taxon>Oscillochloridaceae</taxon>
        <taxon>Candidatus Chloroploca</taxon>
    </lineage>
</organism>
<feature type="transmembrane region" description="Helical" evidence="1">
    <location>
        <begin position="21"/>
        <end position="44"/>
    </location>
</feature>
<name>A0ABS4DED3_9CHLR</name>
<evidence type="ECO:0000256" key="1">
    <source>
        <dbReference type="SAM" id="Phobius"/>
    </source>
</evidence>
<reference evidence="2 3" key="1">
    <citation type="submission" date="2021-03" db="EMBL/GenBank/DDBJ databases">
        <authorList>
            <person name="Grouzdev D.S."/>
        </authorList>
    </citation>
    <scope>NUCLEOTIDE SEQUENCE [LARGE SCALE GENOMIC DNA]</scope>
    <source>
        <strain evidence="2 3">M50-1</strain>
    </source>
</reference>
<proteinExistence type="predicted"/>
<evidence type="ECO:0000313" key="2">
    <source>
        <dbReference type="EMBL" id="MBP1467793.1"/>
    </source>
</evidence>
<sequence>MDPNAEKLNVLRTFKIGSFHIGSAFADMLTSAVWIGIALGGIVFDLANLITRVPHLAYGSVFLLSAAGFVVCIGILARVDAPGFAAGCVVMQEPALAMADG</sequence>